<accession>A0ABU0WGM5</accession>
<gene>
    <name evidence="3" type="ORF">QSG27_11440</name>
</gene>
<dbReference type="InterPro" id="IPR025511">
    <property type="entry name" value="DUF4398"/>
</dbReference>
<feature type="non-terminal residue" evidence="3">
    <location>
        <position position="1"/>
    </location>
</feature>
<evidence type="ECO:0000313" key="3">
    <source>
        <dbReference type="EMBL" id="MDQ2103301.1"/>
    </source>
</evidence>
<organism evidence="3 4">
    <name type="scientific">Azospirillum isscasi</name>
    <dbReference type="NCBI Taxonomy" id="3053926"/>
    <lineage>
        <taxon>Bacteria</taxon>
        <taxon>Pseudomonadati</taxon>
        <taxon>Pseudomonadota</taxon>
        <taxon>Alphaproteobacteria</taxon>
        <taxon>Rhodospirillales</taxon>
        <taxon>Azospirillaceae</taxon>
        <taxon>Azospirillum</taxon>
    </lineage>
</organism>
<dbReference type="EMBL" id="JAUJFI010000043">
    <property type="protein sequence ID" value="MDQ2103301.1"/>
    <property type="molecule type" value="Genomic_DNA"/>
</dbReference>
<name>A0ABU0WGM5_9PROT</name>
<feature type="compositionally biased region" description="Low complexity" evidence="1">
    <location>
        <begin position="18"/>
        <end position="28"/>
    </location>
</feature>
<feature type="compositionally biased region" description="Low complexity" evidence="1">
    <location>
        <begin position="43"/>
        <end position="53"/>
    </location>
</feature>
<dbReference type="Proteomes" id="UP001227317">
    <property type="component" value="Unassembled WGS sequence"/>
</dbReference>
<feature type="compositionally biased region" description="Polar residues" evidence="1">
    <location>
        <begin position="97"/>
        <end position="112"/>
    </location>
</feature>
<comment type="caution">
    <text evidence="3">The sequence shown here is derived from an EMBL/GenBank/DDBJ whole genome shotgun (WGS) entry which is preliminary data.</text>
</comment>
<reference evidence="3 4" key="1">
    <citation type="submission" date="2023-06" db="EMBL/GenBank/DDBJ databases">
        <title>Azospirillum isscasensis sp.nov, a bacterium isolated from rhizosphere soil of rice.</title>
        <authorList>
            <person name="Wang H."/>
        </authorList>
    </citation>
    <scope>NUCLEOTIDE SEQUENCE [LARGE SCALE GENOMIC DNA]</scope>
    <source>
        <strain evidence="3 4">C340-1</strain>
    </source>
</reference>
<feature type="region of interest" description="Disordered" evidence="1">
    <location>
        <begin position="1"/>
        <end position="112"/>
    </location>
</feature>
<evidence type="ECO:0000313" key="4">
    <source>
        <dbReference type="Proteomes" id="UP001227317"/>
    </source>
</evidence>
<proteinExistence type="predicted"/>
<feature type="compositionally biased region" description="Low complexity" evidence="1">
    <location>
        <begin position="72"/>
        <end position="90"/>
    </location>
</feature>
<feature type="compositionally biased region" description="Basic and acidic residues" evidence="1">
    <location>
        <begin position="29"/>
        <end position="42"/>
    </location>
</feature>
<dbReference type="RefSeq" id="WP_306706146.1">
    <property type="nucleotide sequence ID" value="NZ_JAUJFI010000043.1"/>
</dbReference>
<dbReference type="Gene3D" id="1.20.1270.390">
    <property type="match status" value="1"/>
</dbReference>
<feature type="domain" description="DUF4398" evidence="2">
    <location>
        <begin position="20"/>
        <end position="67"/>
    </location>
</feature>
<dbReference type="Pfam" id="PF14346">
    <property type="entry name" value="DUF4398"/>
    <property type="match status" value="1"/>
</dbReference>
<keyword evidence="4" id="KW-1185">Reference proteome</keyword>
<sequence length="112" mass="11327">FDSGPDDSGPDKPRVPLASEEGLAAADAAMREDERTEARRLAEQAQADAELATVRSQRATAQQAANAVRTLAGPGSSAAGRAPAASAAAPLTPPAMSGTSTWTSPRTQEGTP</sequence>
<evidence type="ECO:0000259" key="2">
    <source>
        <dbReference type="Pfam" id="PF14346"/>
    </source>
</evidence>
<feature type="compositionally biased region" description="Polar residues" evidence="1">
    <location>
        <begin position="54"/>
        <end position="65"/>
    </location>
</feature>
<evidence type="ECO:0000256" key="1">
    <source>
        <dbReference type="SAM" id="MobiDB-lite"/>
    </source>
</evidence>
<protein>
    <submittedName>
        <fullName evidence="3">DUF4398 domain-containing protein</fullName>
    </submittedName>
</protein>